<sequence>MWDQDFEDLVVRHLPFLGAGERLEPDSGLRDYGLDSMAVIELLTEVETAYDIRFEGAHLAVETFETPGRLWEAITLSRARG</sequence>
<keyword evidence="2" id="KW-0597">Phosphoprotein</keyword>
<evidence type="ECO:0000256" key="1">
    <source>
        <dbReference type="ARBA" id="ARBA00022450"/>
    </source>
</evidence>
<dbReference type="Pfam" id="PF00550">
    <property type="entry name" value="PP-binding"/>
    <property type="match status" value="1"/>
</dbReference>
<gene>
    <name evidence="4" type="ORF">ACFP3R_27850</name>
</gene>
<evidence type="ECO:0000256" key="2">
    <source>
        <dbReference type="ARBA" id="ARBA00022553"/>
    </source>
</evidence>
<accession>A0ABW1PE02</accession>
<feature type="domain" description="Carrier" evidence="3">
    <location>
        <begin position="1"/>
        <end position="78"/>
    </location>
</feature>
<dbReference type="EMBL" id="JBHSQO010000038">
    <property type="protein sequence ID" value="MFC6093102.1"/>
    <property type="molecule type" value="Genomic_DNA"/>
</dbReference>
<name>A0ABW1PE02_9PSEU</name>
<keyword evidence="1" id="KW-0596">Phosphopantetheine</keyword>
<dbReference type="InterPro" id="IPR009081">
    <property type="entry name" value="PP-bd_ACP"/>
</dbReference>
<evidence type="ECO:0000313" key="4">
    <source>
        <dbReference type="EMBL" id="MFC6093102.1"/>
    </source>
</evidence>
<dbReference type="InterPro" id="IPR036736">
    <property type="entry name" value="ACP-like_sf"/>
</dbReference>
<dbReference type="InterPro" id="IPR006162">
    <property type="entry name" value="Ppantetheine_attach_site"/>
</dbReference>
<protein>
    <submittedName>
        <fullName evidence="4">Acyl carrier protein</fullName>
    </submittedName>
</protein>
<keyword evidence="5" id="KW-1185">Reference proteome</keyword>
<dbReference type="SUPFAM" id="SSF47336">
    <property type="entry name" value="ACP-like"/>
    <property type="match status" value="1"/>
</dbReference>
<dbReference type="Gene3D" id="1.10.1200.10">
    <property type="entry name" value="ACP-like"/>
    <property type="match status" value="1"/>
</dbReference>
<proteinExistence type="predicted"/>
<dbReference type="PROSITE" id="PS50075">
    <property type="entry name" value="CARRIER"/>
    <property type="match status" value="1"/>
</dbReference>
<reference evidence="5" key="1">
    <citation type="journal article" date="2019" name="Int. J. Syst. Evol. Microbiol.">
        <title>The Global Catalogue of Microorganisms (GCM) 10K type strain sequencing project: providing services to taxonomists for standard genome sequencing and annotation.</title>
        <authorList>
            <consortium name="The Broad Institute Genomics Platform"/>
            <consortium name="The Broad Institute Genome Sequencing Center for Infectious Disease"/>
            <person name="Wu L."/>
            <person name="Ma J."/>
        </authorList>
    </citation>
    <scope>NUCLEOTIDE SEQUENCE [LARGE SCALE GENOMIC DNA]</scope>
    <source>
        <strain evidence="5">CGMCC 4.7246</strain>
    </source>
</reference>
<dbReference type="Proteomes" id="UP001596220">
    <property type="component" value="Unassembled WGS sequence"/>
</dbReference>
<organism evidence="4 5">
    <name type="scientific">Saccharothrix lopnurensis</name>
    <dbReference type="NCBI Taxonomy" id="1670621"/>
    <lineage>
        <taxon>Bacteria</taxon>
        <taxon>Bacillati</taxon>
        <taxon>Actinomycetota</taxon>
        <taxon>Actinomycetes</taxon>
        <taxon>Pseudonocardiales</taxon>
        <taxon>Pseudonocardiaceae</taxon>
        <taxon>Saccharothrix</taxon>
    </lineage>
</organism>
<evidence type="ECO:0000259" key="3">
    <source>
        <dbReference type="PROSITE" id="PS50075"/>
    </source>
</evidence>
<evidence type="ECO:0000313" key="5">
    <source>
        <dbReference type="Proteomes" id="UP001596220"/>
    </source>
</evidence>
<dbReference type="RefSeq" id="WP_380639957.1">
    <property type="nucleotide sequence ID" value="NZ_JBHSQO010000038.1"/>
</dbReference>
<comment type="caution">
    <text evidence="4">The sequence shown here is derived from an EMBL/GenBank/DDBJ whole genome shotgun (WGS) entry which is preliminary data.</text>
</comment>
<dbReference type="PROSITE" id="PS00012">
    <property type="entry name" value="PHOSPHOPANTETHEINE"/>
    <property type="match status" value="1"/>
</dbReference>